<evidence type="ECO:0000256" key="2">
    <source>
        <dbReference type="ARBA" id="ARBA00022980"/>
    </source>
</evidence>
<dbReference type="PANTHER" id="PTHR21349">
    <property type="entry name" value="50S RIBOSOMAL PROTEIN L21"/>
    <property type="match status" value="1"/>
</dbReference>
<dbReference type="InterPro" id="IPR001787">
    <property type="entry name" value="Ribosomal_bL21"/>
</dbReference>
<dbReference type="HAMAP" id="MF_01363">
    <property type="entry name" value="Ribosomal_bL21"/>
    <property type="match status" value="1"/>
</dbReference>
<dbReference type="EnsemblMetazoa" id="CLYHEMT010610.1">
    <property type="protein sequence ID" value="CLYHEMP010610.1"/>
    <property type="gene ID" value="CLYHEMG010610"/>
</dbReference>
<keyword evidence="6" id="KW-1185">Reference proteome</keyword>
<protein>
    <recommendedName>
        <fullName evidence="4">Large ribosomal subunit protein bL21m</fullName>
    </recommendedName>
</protein>
<dbReference type="GO" id="GO:0003735">
    <property type="term" value="F:structural constituent of ribosome"/>
    <property type="evidence" value="ECO:0007669"/>
    <property type="project" value="InterPro"/>
</dbReference>
<evidence type="ECO:0000256" key="4">
    <source>
        <dbReference type="ARBA" id="ARBA00044129"/>
    </source>
</evidence>
<dbReference type="NCBIfam" id="TIGR00061">
    <property type="entry name" value="L21"/>
    <property type="match status" value="1"/>
</dbReference>
<comment type="similarity">
    <text evidence="1">Belongs to the bacterial ribosomal protein bL21 family.</text>
</comment>
<keyword evidence="3" id="KW-0687">Ribonucleoprotein</keyword>
<dbReference type="GO" id="GO:0003723">
    <property type="term" value="F:RNA binding"/>
    <property type="evidence" value="ECO:0007669"/>
    <property type="project" value="InterPro"/>
</dbReference>
<organism evidence="5 6">
    <name type="scientific">Clytia hemisphaerica</name>
    <dbReference type="NCBI Taxonomy" id="252671"/>
    <lineage>
        <taxon>Eukaryota</taxon>
        <taxon>Metazoa</taxon>
        <taxon>Cnidaria</taxon>
        <taxon>Hydrozoa</taxon>
        <taxon>Hydroidolina</taxon>
        <taxon>Leptothecata</taxon>
        <taxon>Obeliida</taxon>
        <taxon>Clytiidae</taxon>
        <taxon>Clytia</taxon>
    </lineage>
</organism>
<dbReference type="OrthoDB" id="5994at2759"/>
<evidence type="ECO:0000256" key="3">
    <source>
        <dbReference type="ARBA" id="ARBA00023274"/>
    </source>
</evidence>
<keyword evidence="2" id="KW-0689">Ribosomal protein</keyword>
<dbReference type="AlphaFoldDB" id="A0A7M5VAS8"/>
<dbReference type="GO" id="GO:0005762">
    <property type="term" value="C:mitochondrial large ribosomal subunit"/>
    <property type="evidence" value="ECO:0007669"/>
    <property type="project" value="TreeGrafter"/>
</dbReference>
<dbReference type="Proteomes" id="UP000594262">
    <property type="component" value="Unplaced"/>
</dbReference>
<accession>A0A7M5VAS8</accession>
<name>A0A7M5VAS8_9CNID</name>
<dbReference type="GO" id="GO:0006412">
    <property type="term" value="P:translation"/>
    <property type="evidence" value="ECO:0007669"/>
    <property type="project" value="InterPro"/>
</dbReference>
<dbReference type="SUPFAM" id="SSF141091">
    <property type="entry name" value="L21p-like"/>
    <property type="match status" value="1"/>
</dbReference>
<proteinExistence type="inferred from homology"/>
<evidence type="ECO:0000256" key="1">
    <source>
        <dbReference type="ARBA" id="ARBA00008563"/>
    </source>
</evidence>
<dbReference type="PANTHER" id="PTHR21349:SF0">
    <property type="entry name" value="LARGE RIBOSOMAL SUBUNIT PROTEIN BL21M"/>
    <property type="match status" value="1"/>
</dbReference>
<sequence>MFCRTIVSHVLRQTTKAYLPVQERAFQTGLLSSLNATKTVHQQATGASVSAEHKDVKHLRKTFEKVELECQTDLENKKLFAVVHISGKQFKVAHNDVIMTNNKIEAECGDTIRLEKVLAVGGRNFTLLGQPLLKRDLVNVEAMVMEKTKGEKKIAFKKKRRKGYKRWKGHRQDLSVLKIKSINFDSSAL</sequence>
<evidence type="ECO:0000313" key="5">
    <source>
        <dbReference type="EnsemblMetazoa" id="CLYHEMP010610.1"/>
    </source>
</evidence>
<dbReference type="Pfam" id="PF00829">
    <property type="entry name" value="Ribosomal_L21p"/>
    <property type="match status" value="1"/>
</dbReference>
<reference evidence="5" key="1">
    <citation type="submission" date="2021-01" db="UniProtKB">
        <authorList>
            <consortium name="EnsemblMetazoa"/>
        </authorList>
    </citation>
    <scope>IDENTIFICATION</scope>
</reference>
<evidence type="ECO:0000313" key="6">
    <source>
        <dbReference type="Proteomes" id="UP000594262"/>
    </source>
</evidence>
<dbReference type="InterPro" id="IPR036164">
    <property type="entry name" value="bL21-like_sf"/>
</dbReference>
<dbReference type="InterPro" id="IPR028909">
    <property type="entry name" value="bL21-like"/>
</dbReference>